<dbReference type="NCBIfam" id="NF003661">
    <property type="entry name" value="PRK05291.1-3"/>
    <property type="match status" value="1"/>
</dbReference>
<dbReference type="SUPFAM" id="SSF103025">
    <property type="entry name" value="Folate-binding domain"/>
    <property type="match status" value="1"/>
</dbReference>
<dbReference type="GO" id="GO:0030488">
    <property type="term" value="P:tRNA methylation"/>
    <property type="evidence" value="ECO:0007669"/>
    <property type="project" value="TreeGrafter"/>
</dbReference>
<dbReference type="InterPro" id="IPR006073">
    <property type="entry name" value="GTP-bd"/>
</dbReference>
<dbReference type="Gene3D" id="3.30.1360.120">
    <property type="entry name" value="Probable tRNA modification gtpase trme, domain 1"/>
    <property type="match status" value="1"/>
</dbReference>
<dbReference type="STRING" id="1336337.A0A3N4JPB1"/>
<dbReference type="CDD" id="cd04164">
    <property type="entry name" value="trmE"/>
    <property type="match status" value="1"/>
</dbReference>
<dbReference type="Pfam" id="PF10396">
    <property type="entry name" value="TrmE_N"/>
    <property type="match status" value="1"/>
</dbReference>
<dbReference type="GO" id="GO:0005525">
    <property type="term" value="F:GTP binding"/>
    <property type="evidence" value="ECO:0007669"/>
    <property type="project" value="UniProtKB-KW"/>
</dbReference>
<dbReference type="InterPro" id="IPR025867">
    <property type="entry name" value="MnmE_helical"/>
</dbReference>
<feature type="domain" description="G" evidence="5">
    <location>
        <begin position="314"/>
        <end position="443"/>
    </location>
</feature>
<gene>
    <name evidence="8" type="ORF">L873DRAFT_1681267</name>
</gene>
<proteinExistence type="inferred from homology"/>
<keyword evidence="3" id="KW-0547">Nucleotide-binding</keyword>
<dbReference type="SUPFAM" id="SSF52540">
    <property type="entry name" value="P-loop containing nucleoside triphosphate hydrolases"/>
    <property type="match status" value="1"/>
</dbReference>
<keyword evidence="4" id="KW-0342">GTP-binding</keyword>
<dbReference type="InterPro" id="IPR027266">
    <property type="entry name" value="TrmE/GcvT-like"/>
</dbReference>
<dbReference type="GO" id="GO:0005739">
    <property type="term" value="C:mitochondrion"/>
    <property type="evidence" value="ECO:0007669"/>
    <property type="project" value="TreeGrafter"/>
</dbReference>
<keyword evidence="8" id="KW-0378">Hydrolase</keyword>
<feature type="domain" description="GTP-binding protein TrmE N-terminal" evidence="6">
    <location>
        <begin position="87"/>
        <end position="211"/>
    </location>
</feature>
<dbReference type="HAMAP" id="MF_00379">
    <property type="entry name" value="GTPase_MnmE"/>
    <property type="match status" value="1"/>
</dbReference>
<dbReference type="PANTHER" id="PTHR42714:SF2">
    <property type="entry name" value="TRNA MODIFICATION GTPASE GTPBP3, MITOCHONDRIAL"/>
    <property type="match status" value="1"/>
</dbReference>
<dbReference type="PANTHER" id="PTHR42714">
    <property type="entry name" value="TRNA MODIFICATION GTPASE GTPBP3"/>
    <property type="match status" value="1"/>
</dbReference>
<dbReference type="InterPro" id="IPR027368">
    <property type="entry name" value="MnmE_dom2"/>
</dbReference>
<keyword evidence="2" id="KW-0819">tRNA processing</keyword>
<evidence type="ECO:0000256" key="4">
    <source>
        <dbReference type="ARBA" id="ARBA00023134"/>
    </source>
</evidence>
<dbReference type="InterPro" id="IPR004520">
    <property type="entry name" value="GTPase_MnmE"/>
</dbReference>
<dbReference type="GO" id="GO:0002098">
    <property type="term" value="P:tRNA wobble uridine modification"/>
    <property type="evidence" value="ECO:0007669"/>
    <property type="project" value="TreeGrafter"/>
</dbReference>
<evidence type="ECO:0000259" key="7">
    <source>
        <dbReference type="Pfam" id="PF12631"/>
    </source>
</evidence>
<dbReference type="Gene3D" id="3.40.50.300">
    <property type="entry name" value="P-loop containing nucleotide triphosphate hydrolases"/>
    <property type="match status" value="1"/>
</dbReference>
<dbReference type="Pfam" id="PF01926">
    <property type="entry name" value="MMR_HSR1"/>
    <property type="match status" value="1"/>
</dbReference>
<dbReference type="InterPro" id="IPR031168">
    <property type="entry name" value="G_TrmE"/>
</dbReference>
<evidence type="ECO:0000256" key="1">
    <source>
        <dbReference type="ARBA" id="ARBA00011043"/>
    </source>
</evidence>
<evidence type="ECO:0000256" key="2">
    <source>
        <dbReference type="ARBA" id="ARBA00022694"/>
    </source>
</evidence>
<dbReference type="InterPro" id="IPR018948">
    <property type="entry name" value="GTP-bd_TrmE_N"/>
</dbReference>
<dbReference type="Gene3D" id="1.20.120.430">
    <property type="entry name" value="tRNA modification GTPase MnmE domain 2"/>
    <property type="match status" value="1"/>
</dbReference>
<sequence length="598" mass="64447">MRQFPTAAISKALGGSSSRALPIGAGSANYHSNSQIWWWWQVRDSARTRTTYRRGLGCCLIRPRQRASVDARGIHNHGFDKSEIGNTIYALATAPGRAAIAVVRVSGPGCLNIYSSLCPSRPPPIPRKATLRTIYRPNSPKLEILDPGALILYFPAPNSHTGEDVLELHLHGGPAIIRAVLTSISALSTPQHPIRPAGPGEFTRRAFGNNRLTLPQIEALGDTLSAETEQQRKLSVQAATSGLGDKYELWRRMLLAARGELEAIIDFSEDQQFETSPAEMCGNVVSLVQGLKPLLKLHVDNAMRGELLRSGISLALVGAPNAGKSSLLNRVVGREAAIVSGEAGTTRDVVDLSVDIGGYMVRLADTAGLRKAKLAGEIEKEGMRRAKKRVQDSHVVIAVLSIEETTDNTDGEETPYLSIPNEVLEILREAQTLNKHILIAVNKTDLLHHSLPPSQTLPQHLLGQIKTLIPTLPQTHIHGITCTHSSPDDGIQPLLSSLTKIFAKMTSADNDTSLADGDYDAIGATDRQRRLLEDCIAYLDAFLVRIAGGEDGEADVVVAAEELRFAAGCLAQITGKGEGSGDVEEVLGVVFEKFCVGK</sequence>
<dbReference type="EMBL" id="ML120382">
    <property type="protein sequence ID" value="RPB00144.1"/>
    <property type="molecule type" value="Genomic_DNA"/>
</dbReference>
<feature type="domain" description="MnmE helical" evidence="7">
    <location>
        <begin position="214"/>
        <end position="595"/>
    </location>
</feature>
<dbReference type="OrthoDB" id="188276at2759"/>
<dbReference type="NCBIfam" id="TIGR00231">
    <property type="entry name" value="small_GTP"/>
    <property type="match status" value="1"/>
</dbReference>
<comment type="similarity">
    <text evidence="1">Belongs to the TRAFAC class TrmE-Era-EngA-EngB-Septin-like GTPase superfamily. TrmE GTPase family.</text>
</comment>
<protein>
    <submittedName>
        <fullName evidence="8">P-loop containing nucleoside triphosphate hydrolase protein</fullName>
    </submittedName>
</protein>
<dbReference type="Proteomes" id="UP000276215">
    <property type="component" value="Unassembled WGS sequence"/>
</dbReference>
<dbReference type="InterPro" id="IPR027417">
    <property type="entry name" value="P-loop_NTPase"/>
</dbReference>
<accession>A0A3N4JPB1</accession>
<name>A0A3N4JPB1_9PEZI</name>
<evidence type="ECO:0000256" key="3">
    <source>
        <dbReference type="ARBA" id="ARBA00022741"/>
    </source>
</evidence>
<evidence type="ECO:0000259" key="5">
    <source>
        <dbReference type="Pfam" id="PF01926"/>
    </source>
</evidence>
<reference evidence="8 9" key="1">
    <citation type="journal article" date="2018" name="Nat. Ecol. Evol.">
        <title>Pezizomycetes genomes reveal the molecular basis of ectomycorrhizal truffle lifestyle.</title>
        <authorList>
            <person name="Murat C."/>
            <person name="Payen T."/>
            <person name="Noel B."/>
            <person name="Kuo A."/>
            <person name="Morin E."/>
            <person name="Chen J."/>
            <person name="Kohler A."/>
            <person name="Krizsan K."/>
            <person name="Balestrini R."/>
            <person name="Da Silva C."/>
            <person name="Montanini B."/>
            <person name="Hainaut M."/>
            <person name="Levati E."/>
            <person name="Barry K.W."/>
            <person name="Belfiori B."/>
            <person name="Cichocki N."/>
            <person name="Clum A."/>
            <person name="Dockter R.B."/>
            <person name="Fauchery L."/>
            <person name="Guy J."/>
            <person name="Iotti M."/>
            <person name="Le Tacon F."/>
            <person name="Lindquist E.A."/>
            <person name="Lipzen A."/>
            <person name="Malagnac F."/>
            <person name="Mello A."/>
            <person name="Molinier V."/>
            <person name="Miyauchi S."/>
            <person name="Poulain J."/>
            <person name="Riccioni C."/>
            <person name="Rubini A."/>
            <person name="Sitrit Y."/>
            <person name="Splivallo R."/>
            <person name="Traeger S."/>
            <person name="Wang M."/>
            <person name="Zifcakova L."/>
            <person name="Wipf D."/>
            <person name="Zambonelli A."/>
            <person name="Paolocci F."/>
            <person name="Nowrousian M."/>
            <person name="Ottonello S."/>
            <person name="Baldrian P."/>
            <person name="Spatafora J.W."/>
            <person name="Henrissat B."/>
            <person name="Nagy L.G."/>
            <person name="Aury J.M."/>
            <person name="Wincker P."/>
            <person name="Grigoriev I.V."/>
            <person name="Bonfante P."/>
            <person name="Martin F.M."/>
        </authorList>
    </citation>
    <scope>NUCLEOTIDE SEQUENCE [LARGE SCALE GENOMIC DNA]</scope>
    <source>
        <strain evidence="8 9">120613-1</strain>
    </source>
</reference>
<evidence type="ECO:0000259" key="6">
    <source>
        <dbReference type="Pfam" id="PF10396"/>
    </source>
</evidence>
<dbReference type="AlphaFoldDB" id="A0A3N4JPB1"/>
<dbReference type="GO" id="GO:0003924">
    <property type="term" value="F:GTPase activity"/>
    <property type="evidence" value="ECO:0007669"/>
    <property type="project" value="InterPro"/>
</dbReference>
<dbReference type="InterPro" id="IPR005225">
    <property type="entry name" value="Small_GTP-bd"/>
</dbReference>
<keyword evidence="9" id="KW-1185">Reference proteome</keyword>
<dbReference type="CDD" id="cd14858">
    <property type="entry name" value="TrmE_N"/>
    <property type="match status" value="1"/>
</dbReference>
<evidence type="ECO:0000313" key="8">
    <source>
        <dbReference type="EMBL" id="RPB00144.1"/>
    </source>
</evidence>
<dbReference type="Pfam" id="PF12631">
    <property type="entry name" value="MnmE_helical"/>
    <property type="match status" value="1"/>
</dbReference>
<evidence type="ECO:0000313" key="9">
    <source>
        <dbReference type="Proteomes" id="UP000276215"/>
    </source>
</evidence>
<organism evidence="8 9">
    <name type="scientific">Choiromyces venosus 120613-1</name>
    <dbReference type="NCBI Taxonomy" id="1336337"/>
    <lineage>
        <taxon>Eukaryota</taxon>
        <taxon>Fungi</taxon>
        <taxon>Dikarya</taxon>
        <taxon>Ascomycota</taxon>
        <taxon>Pezizomycotina</taxon>
        <taxon>Pezizomycetes</taxon>
        <taxon>Pezizales</taxon>
        <taxon>Tuberaceae</taxon>
        <taxon>Choiromyces</taxon>
    </lineage>
</organism>